<evidence type="ECO:0000259" key="5">
    <source>
        <dbReference type="PROSITE" id="PS50043"/>
    </source>
</evidence>
<dbReference type="InterPro" id="IPR000792">
    <property type="entry name" value="Tscrpt_reg_LuxR_C"/>
</dbReference>
<dbReference type="CDD" id="cd06170">
    <property type="entry name" value="LuxR_C_like"/>
    <property type="match status" value="1"/>
</dbReference>
<feature type="domain" description="Response regulatory" evidence="6">
    <location>
        <begin position="4"/>
        <end position="120"/>
    </location>
</feature>
<sequence length="253" mass="28909">MSLLILVVDDEPSIRVSASYALEQIGYSVVTAEHGKEALRIIEEYQPHLVITDIMMPQMNGYELIRWVRQRPAFRLLPVVFLTGRTETEERIRGYQMGGDAYLPKPFELDELHAVVRNLLERSQLISQLMQWELRLRDRAQNTGRLPVSTDTFDYNPLSVPTPISSPTETLRQQLHSQIQATIAATRSRINFTDREQAVLKFLAQGLSNSQIATNLFLSPRTIEKYVSNLLGKTGTSNRVELLRFAMENHLIS</sequence>
<dbReference type="SUPFAM" id="SSF52172">
    <property type="entry name" value="CheY-like"/>
    <property type="match status" value="1"/>
</dbReference>
<evidence type="ECO:0000256" key="1">
    <source>
        <dbReference type="ARBA" id="ARBA00023015"/>
    </source>
</evidence>
<dbReference type="InterPro" id="IPR001789">
    <property type="entry name" value="Sig_transdc_resp-reg_receiver"/>
</dbReference>
<evidence type="ECO:0000259" key="6">
    <source>
        <dbReference type="PROSITE" id="PS50110"/>
    </source>
</evidence>
<keyword evidence="8" id="KW-1185">Reference proteome</keyword>
<dbReference type="OrthoDB" id="3821207at2"/>
<protein>
    <submittedName>
        <fullName evidence="7">Response regulator transcription factor</fullName>
    </submittedName>
</protein>
<evidence type="ECO:0000256" key="2">
    <source>
        <dbReference type="ARBA" id="ARBA00023125"/>
    </source>
</evidence>
<dbReference type="Proteomes" id="UP000031532">
    <property type="component" value="Unassembled WGS sequence"/>
</dbReference>
<dbReference type="PRINTS" id="PR00038">
    <property type="entry name" value="HTHLUXR"/>
</dbReference>
<feature type="modified residue" description="4-aspartylphosphate" evidence="4">
    <location>
        <position position="53"/>
    </location>
</feature>
<dbReference type="GO" id="GO:0000976">
    <property type="term" value="F:transcription cis-regulatory region binding"/>
    <property type="evidence" value="ECO:0007669"/>
    <property type="project" value="TreeGrafter"/>
</dbReference>
<dbReference type="InterPro" id="IPR011006">
    <property type="entry name" value="CheY-like_superfamily"/>
</dbReference>
<keyword evidence="4" id="KW-0597">Phosphoprotein</keyword>
<dbReference type="GO" id="GO:0005829">
    <property type="term" value="C:cytosol"/>
    <property type="evidence" value="ECO:0007669"/>
    <property type="project" value="TreeGrafter"/>
</dbReference>
<evidence type="ECO:0000256" key="3">
    <source>
        <dbReference type="ARBA" id="ARBA00023163"/>
    </source>
</evidence>
<dbReference type="GO" id="GO:0006355">
    <property type="term" value="P:regulation of DNA-templated transcription"/>
    <property type="evidence" value="ECO:0007669"/>
    <property type="project" value="InterPro"/>
</dbReference>
<dbReference type="InterPro" id="IPR016032">
    <property type="entry name" value="Sig_transdc_resp-reg_C-effctor"/>
</dbReference>
<dbReference type="PANTHER" id="PTHR48111:SF67">
    <property type="entry name" value="TRANSCRIPTIONAL REGULATORY PROTEIN TCTD"/>
    <property type="match status" value="1"/>
</dbReference>
<proteinExistence type="predicted"/>
<name>A0A9X5EAW0_9CYAN</name>
<dbReference type="InterPro" id="IPR036388">
    <property type="entry name" value="WH-like_DNA-bd_sf"/>
</dbReference>
<dbReference type="EMBL" id="JTJC03000017">
    <property type="protein sequence ID" value="NHC38304.1"/>
    <property type="molecule type" value="Genomic_DNA"/>
</dbReference>
<dbReference type="CDD" id="cd17574">
    <property type="entry name" value="REC_OmpR"/>
    <property type="match status" value="1"/>
</dbReference>
<dbReference type="GO" id="GO:0000156">
    <property type="term" value="F:phosphorelay response regulator activity"/>
    <property type="evidence" value="ECO:0007669"/>
    <property type="project" value="TreeGrafter"/>
</dbReference>
<dbReference type="RefSeq" id="WP_039713599.1">
    <property type="nucleotide sequence ID" value="NZ_JTJC03000017.1"/>
</dbReference>
<dbReference type="PROSITE" id="PS00622">
    <property type="entry name" value="HTH_LUXR_1"/>
    <property type="match status" value="1"/>
</dbReference>
<accession>A0A9X5EAW0</accession>
<evidence type="ECO:0000256" key="4">
    <source>
        <dbReference type="PROSITE-ProRule" id="PRU00169"/>
    </source>
</evidence>
<evidence type="ECO:0000313" key="8">
    <source>
        <dbReference type="Proteomes" id="UP000031532"/>
    </source>
</evidence>
<dbReference type="PROSITE" id="PS50110">
    <property type="entry name" value="RESPONSE_REGULATORY"/>
    <property type="match status" value="1"/>
</dbReference>
<dbReference type="SMART" id="SM00421">
    <property type="entry name" value="HTH_LUXR"/>
    <property type="match status" value="1"/>
</dbReference>
<organism evidence="7 8">
    <name type="scientific">Scytonema millei VB511283</name>
    <dbReference type="NCBI Taxonomy" id="1245923"/>
    <lineage>
        <taxon>Bacteria</taxon>
        <taxon>Bacillati</taxon>
        <taxon>Cyanobacteriota</taxon>
        <taxon>Cyanophyceae</taxon>
        <taxon>Nostocales</taxon>
        <taxon>Scytonemataceae</taxon>
        <taxon>Scytonema</taxon>
    </lineage>
</organism>
<dbReference type="AlphaFoldDB" id="A0A9X5EAW0"/>
<dbReference type="InterPro" id="IPR039420">
    <property type="entry name" value="WalR-like"/>
</dbReference>
<reference evidence="7 8" key="1">
    <citation type="journal article" date="2015" name="Genome Announc.">
        <title>Draft Genome Sequence of the Terrestrial Cyanobacterium Scytonema millei VB511283, Isolated from Eastern India.</title>
        <authorList>
            <person name="Sen D."/>
            <person name="Chandrababunaidu M.M."/>
            <person name="Singh D."/>
            <person name="Sanghi N."/>
            <person name="Ghorai A."/>
            <person name="Mishra G.P."/>
            <person name="Madduluri M."/>
            <person name="Adhikary S.P."/>
            <person name="Tripathy S."/>
        </authorList>
    </citation>
    <scope>NUCLEOTIDE SEQUENCE [LARGE SCALE GENOMIC DNA]</scope>
    <source>
        <strain evidence="7 8">VB511283</strain>
    </source>
</reference>
<feature type="domain" description="HTH luxR-type" evidence="5">
    <location>
        <begin position="185"/>
        <end position="250"/>
    </location>
</feature>
<dbReference type="SUPFAM" id="SSF46894">
    <property type="entry name" value="C-terminal effector domain of the bipartite response regulators"/>
    <property type="match status" value="1"/>
</dbReference>
<keyword evidence="1" id="KW-0805">Transcription regulation</keyword>
<dbReference type="SMART" id="SM00448">
    <property type="entry name" value="REC"/>
    <property type="match status" value="1"/>
</dbReference>
<keyword evidence="3" id="KW-0804">Transcription</keyword>
<dbReference type="PROSITE" id="PS50043">
    <property type="entry name" value="HTH_LUXR_2"/>
    <property type="match status" value="1"/>
</dbReference>
<dbReference type="Gene3D" id="3.40.50.2300">
    <property type="match status" value="1"/>
</dbReference>
<dbReference type="GO" id="GO:0032993">
    <property type="term" value="C:protein-DNA complex"/>
    <property type="evidence" value="ECO:0007669"/>
    <property type="project" value="TreeGrafter"/>
</dbReference>
<dbReference type="Pfam" id="PF00072">
    <property type="entry name" value="Response_reg"/>
    <property type="match status" value="1"/>
</dbReference>
<dbReference type="Pfam" id="PF00196">
    <property type="entry name" value="GerE"/>
    <property type="match status" value="1"/>
</dbReference>
<evidence type="ECO:0000313" key="7">
    <source>
        <dbReference type="EMBL" id="NHC38304.1"/>
    </source>
</evidence>
<gene>
    <name evidence="7" type="ORF">QH73_0027395</name>
</gene>
<keyword evidence="2" id="KW-0238">DNA-binding</keyword>
<dbReference type="PANTHER" id="PTHR48111">
    <property type="entry name" value="REGULATOR OF RPOS"/>
    <property type="match status" value="1"/>
</dbReference>
<comment type="caution">
    <text evidence="7">The sequence shown here is derived from an EMBL/GenBank/DDBJ whole genome shotgun (WGS) entry which is preliminary data.</text>
</comment>
<dbReference type="Gene3D" id="1.10.10.10">
    <property type="entry name" value="Winged helix-like DNA-binding domain superfamily/Winged helix DNA-binding domain"/>
    <property type="match status" value="1"/>
</dbReference>